<dbReference type="AlphaFoldDB" id="A0A7X8TM36"/>
<organism evidence="2 3">
    <name type="scientific">Nesterenkonia sedimenti</name>
    <dbReference type="NCBI Taxonomy" id="1463632"/>
    <lineage>
        <taxon>Bacteria</taxon>
        <taxon>Bacillati</taxon>
        <taxon>Actinomycetota</taxon>
        <taxon>Actinomycetes</taxon>
        <taxon>Micrococcales</taxon>
        <taxon>Micrococcaceae</taxon>
        <taxon>Nesterenkonia</taxon>
    </lineage>
</organism>
<dbReference type="RefSeq" id="WP_168888542.1">
    <property type="nucleotide sequence ID" value="NZ_JABAHY010000021.1"/>
</dbReference>
<feature type="coiled-coil region" evidence="1">
    <location>
        <begin position="113"/>
        <end position="224"/>
    </location>
</feature>
<gene>
    <name evidence="2" type="ORF">HGQ17_13840</name>
</gene>
<keyword evidence="1" id="KW-0175">Coiled coil</keyword>
<name>A0A7X8TM36_9MICC</name>
<keyword evidence="3" id="KW-1185">Reference proteome</keyword>
<dbReference type="EMBL" id="JABAHY010000021">
    <property type="protein sequence ID" value="NLS11056.1"/>
    <property type="molecule type" value="Genomic_DNA"/>
</dbReference>
<evidence type="ECO:0000256" key="1">
    <source>
        <dbReference type="SAM" id="Coils"/>
    </source>
</evidence>
<reference evidence="2 3" key="1">
    <citation type="submission" date="2020-04" db="EMBL/GenBank/DDBJ databases">
        <title>Nesterenkonia sp. nov., isolated from marine sediment.</title>
        <authorList>
            <person name="Zhang G."/>
        </authorList>
    </citation>
    <scope>NUCLEOTIDE SEQUENCE [LARGE SCALE GENOMIC DNA]</scope>
    <source>
        <strain evidence="2 3">MY13</strain>
    </source>
</reference>
<proteinExistence type="predicted"/>
<evidence type="ECO:0000313" key="2">
    <source>
        <dbReference type="EMBL" id="NLS11056.1"/>
    </source>
</evidence>
<comment type="caution">
    <text evidence="2">The sequence shown here is derived from an EMBL/GenBank/DDBJ whole genome shotgun (WGS) entry which is preliminary data.</text>
</comment>
<evidence type="ECO:0000313" key="3">
    <source>
        <dbReference type="Proteomes" id="UP000523139"/>
    </source>
</evidence>
<sequence length="238" mass="27300">MLLQFYSKYAGRVSLVDEARLCQSSAVLEKELEELTVDPSRTSTVADNPLFVEVSDLYELKALEMLRESEAQSLHRILQASTLLPTTTVDIVGAVETIVSDTNEQLPTSSCDCEELRSENVLLMEQMHEAQATLLEYVAKKEASDKAVRDKKAKLVDLSRKLKASRERVSELRRSLREEQARVKALRDKYEDRGRRIQQVRAREKDAKGRADRLQSELRAIKRSRRWKIMNALRGPLR</sequence>
<accession>A0A7X8TM36</accession>
<protein>
    <submittedName>
        <fullName evidence="2">Uncharacterized protein</fullName>
    </submittedName>
</protein>
<dbReference type="Proteomes" id="UP000523139">
    <property type="component" value="Unassembled WGS sequence"/>
</dbReference>